<dbReference type="HOGENOM" id="CLU_2510895_0_0_0"/>
<name>L0DIT8_SINAD</name>
<dbReference type="Proteomes" id="UP000010798">
    <property type="component" value="Chromosome"/>
</dbReference>
<dbReference type="eggNOG" id="COG1349">
    <property type="taxonomic scope" value="Bacteria"/>
</dbReference>
<dbReference type="Gene3D" id="1.10.10.10">
    <property type="entry name" value="Winged helix-like DNA-binding domain superfamily/Winged helix DNA-binding domain"/>
    <property type="match status" value="1"/>
</dbReference>
<organism evidence="1 2">
    <name type="scientific">Singulisphaera acidiphila (strain ATCC BAA-1392 / DSM 18658 / VKM B-2454 / MOB10)</name>
    <dbReference type="NCBI Taxonomy" id="886293"/>
    <lineage>
        <taxon>Bacteria</taxon>
        <taxon>Pseudomonadati</taxon>
        <taxon>Planctomycetota</taxon>
        <taxon>Planctomycetia</taxon>
        <taxon>Isosphaerales</taxon>
        <taxon>Isosphaeraceae</taxon>
        <taxon>Singulisphaera</taxon>
    </lineage>
</organism>
<gene>
    <name evidence="1" type="ordered locus">Sinac_4377</name>
</gene>
<sequence length="85" mass="9297">MMRYDRSLAIVDRLDSLVSLIRNGAHSTLSLVERLGVSDQTISRGIPSLQRRGYAIKAIEQASGWAYRLESESSELVQGKGSSGT</sequence>
<dbReference type="STRING" id="886293.Sinac_4377"/>
<accession>L0DIT8</accession>
<dbReference type="OrthoDB" id="8555652at2"/>
<evidence type="ECO:0000313" key="1">
    <source>
        <dbReference type="EMBL" id="AGA28571.1"/>
    </source>
</evidence>
<dbReference type="InterPro" id="IPR036388">
    <property type="entry name" value="WH-like_DNA-bd_sf"/>
</dbReference>
<dbReference type="SUPFAM" id="SSF46785">
    <property type="entry name" value="Winged helix' DNA-binding domain"/>
    <property type="match status" value="1"/>
</dbReference>
<keyword evidence="2" id="KW-1185">Reference proteome</keyword>
<dbReference type="AlphaFoldDB" id="L0DIT8"/>
<proteinExistence type="predicted"/>
<protein>
    <submittedName>
        <fullName evidence="1">Transcriptional regulator of sugar metabolism</fullName>
    </submittedName>
</protein>
<reference evidence="1 2" key="1">
    <citation type="submission" date="2012-02" db="EMBL/GenBank/DDBJ databases">
        <title>Complete sequence of chromosome of Singulisphaera acidiphila DSM 18658.</title>
        <authorList>
            <consortium name="US DOE Joint Genome Institute (JGI-PGF)"/>
            <person name="Lucas S."/>
            <person name="Copeland A."/>
            <person name="Lapidus A."/>
            <person name="Glavina del Rio T."/>
            <person name="Dalin E."/>
            <person name="Tice H."/>
            <person name="Bruce D."/>
            <person name="Goodwin L."/>
            <person name="Pitluck S."/>
            <person name="Peters L."/>
            <person name="Ovchinnikova G."/>
            <person name="Chertkov O."/>
            <person name="Kyrpides N."/>
            <person name="Mavromatis K."/>
            <person name="Ivanova N."/>
            <person name="Brettin T."/>
            <person name="Detter J.C."/>
            <person name="Han C."/>
            <person name="Larimer F."/>
            <person name="Land M."/>
            <person name="Hauser L."/>
            <person name="Markowitz V."/>
            <person name="Cheng J.-F."/>
            <person name="Hugenholtz P."/>
            <person name="Woyke T."/>
            <person name="Wu D."/>
            <person name="Tindall B."/>
            <person name="Pomrenke H."/>
            <person name="Brambilla E."/>
            <person name="Klenk H.-P."/>
            <person name="Eisen J.A."/>
        </authorList>
    </citation>
    <scope>NUCLEOTIDE SEQUENCE [LARGE SCALE GENOMIC DNA]</scope>
    <source>
        <strain evidence="2">ATCC BAA-1392 / DSM 18658 / VKM B-2454 / MOB10</strain>
    </source>
</reference>
<dbReference type="KEGG" id="saci:Sinac_4377"/>
<dbReference type="InterPro" id="IPR036390">
    <property type="entry name" value="WH_DNA-bd_sf"/>
</dbReference>
<dbReference type="EMBL" id="CP003364">
    <property type="protein sequence ID" value="AGA28571.1"/>
    <property type="molecule type" value="Genomic_DNA"/>
</dbReference>
<evidence type="ECO:0000313" key="2">
    <source>
        <dbReference type="Proteomes" id="UP000010798"/>
    </source>
</evidence>